<evidence type="ECO:0000313" key="2">
    <source>
        <dbReference type="EMBL" id="RAL12302.1"/>
    </source>
</evidence>
<dbReference type="AlphaFoldDB" id="A0A395HWL5"/>
<proteinExistence type="predicted"/>
<feature type="region of interest" description="Disordered" evidence="1">
    <location>
        <begin position="1"/>
        <end position="38"/>
    </location>
</feature>
<protein>
    <submittedName>
        <fullName evidence="2">Uncharacterized protein</fullName>
    </submittedName>
</protein>
<dbReference type="VEuPathDB" id="FungiDB:BO97DRAFT_405643"/>
<sequence>MEEPDEIPSSTAPFYPLMTPTPTNNRPPPQNINPSRRGRNVIHPCILTTPPACGLNARSSVHTP</sequence>
<dbReference type="Proteomes" id="UP000248961">
    <property type="component" value="Unassembled WGS sequence"/>
</dbReference>
<organism evidence="2 3">
    <name type="scientific">Aspergillus homomorphus (strain CBS 101889)</name>
    <dbReference type="NCBI Taxonomy" id="1450537"/>
    <lineage>
        <taxon>Eukaryota</taxon>
        <taxon>Fungi</taxon>
        <taxon>Dikarya</taxon>
        <taxon>Ascomycota</taxon>
        <taxon>Pezizomycotina</taxon>
        <taxon>Eurotiomycetes</taxon>
        <taxon>Eurotiomycetidae</taxon>
        <taxon>Eurotiales</taxon>
        <taxon>Aspergillaceae</taxon>
        <taxon>Aspergillus</taxon>
        <taxon>Aspergillus subgen. Circumdati</taxon>
    </lineage>
</organism>
<gene>
    <name evidence="2" type="ORF">BO97DRAFT_405643</name>
</gene>
<dbReference type="GeneID" id="37199524"/>
<reference evidence="2 3" key="1">
    <citation type="submission" date="2018-02" db="EMBL/GenBank/DDBJ databases">
        <title>The genomes of Aspergillus section Nigri reveals drivers in fungal speciation.</title>
        <authorList>
            <consortium name="DOE Joint Genome Institute"/>
            <person name="Vesth T.C."/>
            <person name="Nybo J."/>
            <person name="Theobald S."/>
            <person name="Brandl J."/>
            <person name="Frisvad J.C."/>
            <person name="Nielsen K.F."/>
            <person name="Lyhne E.K."/>
            <person name="Kogle M.E."/>
            <person name="Kuo A."/>
            <person name="Riley R."/>
            <person name="Clum A."/>
            <person name="Nolan M."/>
            <person name="Lipzen A."/>
            <person name="Salamov A."/>
            <person name="Henrissat B."/>
            <person name="Wiebenga A."/>
            <person name="De vries R.P."/>
            <person name="Grigoriev I.V."/>
            <person name="Mortensen U.H."/>
            <person name="Andersen M.R."/>
            <person name="Baker S.E."/>
        </authorList>
    </citation>
    <scope>NUCLEOTIDE SEQUENCE [LARGE SCALE GENOMIC DNA]</scope>
    <source>
        <strain evidence="2 3">CBS 101889</strain>
    </source>
</reference>
<evidence type="ECO:0000256" key="1">
    <source>
        <dbReference type="SAM" id="MobiDB-lite"/>
    </source>
</evidence>
<name>A0A395HWL5_ASPHC</name>
<accession>A0A395HWL5</accession>
<keyword evidence="3" id="KW-1185">Reference proteome</keyword>
<dbReference type="RefSeq" id="XP_025551456.1">
    <property type="nucleotide sequence ID" value="XM_025695235.1"/>
</dbReference>
<dbReference type="EMBL" id="KZ824284">
    <property type="protein sequence ID" value="RAL12302.1"/>
    <property type="molecule type" value="Genomic_DNA"/>
</dbReference>
<evidence type="ECO:0000313" key="3">
    <source>
        <dbReference type="Proteomes" id="UP000248961"/>
    </source>
</evidence>